<dbReference type="PANTHER" id="PTHR40396">
    <property type="entry name" value="ATPASE-LIKE PROTEIN"/>
    <property type="match status" value="1"/>
</dbReference>
<dbReference type="Gene3D" id="3.40.50.300">
    <property type="entry name" value="P-loop containing nucleotide triphosphate hydrolases"/>
    <property type="match status" value="1"/>
</dbReference>
<feature type="domain" description="ATPase AAA-type core" evidence="1">
    <location>
        <begin position="36"/>
        <end position="374"/>
    </location>
</feature>
<gene>
    <name evidence="2" type="ORF">EGT49_08115</name>
</gene>
<dbReference type="SUPFAM" id="SSF52540">
    <property type="entry name" value="P-loop containing nucleoside triphosphate hydrolases"/>
    <property type="match status" value="1"/>
</dbReference>
<dbReference type="InterPro" id="IPR027417">
    <property type="entry name" value="P-loop_NTPase"/>
</dbReference>
<accession>A0A4Z0JIP6</accession>
<dbReference type="Proteomes" id="UP000298021">
    <property type="component" value="Unassembled WGS sequence"/>
</dbReference>
<comment type="caution">
    <text evidence="2">The sequence shown here is derived from an EMBL/GenBank/DDBJ whole genome shotgun (WGS) entry which is preliminary data.</text>
</comment>
<keyword evidence="3" id="KW-1185">Reference proteome</keyword>
<dbReference type="GO" id="GO:0005524">
    <property type="term" value="F:ATP binding"/>
    <property type="evidence" value="ECO:0007669"/>
    <property type="project" value="InterPro"/>
</dbReference>
<dbReference type="InterPro" id="IPR003959">
    <property type="entry name" value="ATPase_AAA_core"/>
</dbReference>
<proteinExistence type="predicted"/>
<sequence length="441" mass="50515">MKKRHFDMIRGMILENYKSFGKLDLNLQKGGEPKSVVAIYGENGSGKSNIISVFKNLILSFQTLNNQDRLLDFQSNIPKNNLVDKTSLLEVFEDSYMLDTTDDMRVKINFQVNDSDGYYELIFKKVDGKPYLYSEELYYLIKKASGTVFKIKGTKNGPNQIEFSPSLFANTKFRDLAQDMVNRLWGKHSFLAIFNNLIEKSNKEYVESNVSANFLNLIRTFNTVAFRGDDSTGVNTFNGLLPDMIKGTLNKNQSDELITTTSNALNKYLVPLYSDLMEVYYQTERTEEGIHYELFERKRMGGRVLNLPFRLESHGTKELLKLFPLFLNAVNGKTVVIDEIDQGIHDLLVDTLVDNLKDDIEGQLIFTTHDTEVMKELDVSALYVIQIDINGNKKVETLSKNNKRNIAAHNNIQKKYLEGYFAGIPYSSEVDFYDILNDLEV</sequence>
<name>A0A4Z0JIP6_9LACO</name>
<dbReference type="OrthoDB" id="9809324at2"/>
<reference evidence="2 3" key="1">
    <citation type="submission" date="2018-10" db="EMBL/GenBank/DDBJ databases">
        <title>Lactobacillus sp. R7 and Lactobacillus sp. R19 isolated from fermented mustard green product of Taiwan.</title>
        <authorList>
            <person name="Lin S.-T."/>
        </authorList>
    </citation>
    <scope>NUCLEOTIDE SEQUENCE [LARGE SCALE GENOMIC DNA]</scope>
    <source>
        <strain evidence="2 3">BCRC 81127</strain>
    </source>
</reference>
<dbReference type="AlphaFoldDB" id="A0A4Z0JIP6"/>
<dbReference type="PANTHER" id="PTHR40396:SF1">
    <property type="entry name" value="ATPASE AAA-TYPE CORE DOMAIN-CONTAINING PROTEIN"/>
    <property type="match status" value="1"/>
</dbReference>
<evidence type="ECO:0000313" key="2">
    <source>
        <dbReference type="EMBL" id="TGD22736.1"/>
    </source>
</evidence>
<dbReference type="Pfam" id="PF13304">
    <property type="entry name" value="AAA_21"/>
    <property type="match status" value="1"/>
</dbReference>
<protein>
    <recommendedName>
        <fullName evidence="1">ATPase AAA-type core domain-containing protein</fullName>
    </recommendedName>
</protein>
<evidence type="ECO:0000259" key="1">
    <source>
        <dbReference type="Pfam" id="PF13304"/>
    </source>
</evidence>
<organism evidence="2 3">
    <name type="scientific">Companilactobacillus suantsaicola</name>
    <dbReference type="NCBI Taxonomy" id="2487723"/>
    <lineage>
        <taxon>Bacteria</taxon>
        <taxon>Bacillati</taxon>
        <taxon>Bacillota</taxon>
        <taxon>Bacilli</taxon>
        <taxon>Lactobacillales</taxon>
        <taxon>Lactobacillaceae</taxon>
        <taxon>Companilactobacillus</taxon>
    </lineage>
</organism>
<evidence type="ECO:0000313" key="3">
    <source>
        <dbReference type="Proteomes" id="UP000298021"/>
    </source>
</evidence>
<dbReference type="GO" id="GO:0016887">
    <property type="term" value="F:ATP hydrolysis activity"/>
    <property type="evidence" value="ECO:0007669"/>
    <property type="project" value="InterPro"/>
</dbReference>
<dbReference type="EMBL" id="RKLY01000019">
    <property type="protein sequence ID" value="TGD22736.1"/>
    <property type="molecule type" value="Genomic_DNA"/>
</dbReference>